<gene>
    <name evidence="3" type="ORF">B0J11DRAFT_425611</name>
</gene>
<feature type="compositionally biased region" description="Low complexity" evidence="1">
    <location>
        <begin position="602"/>
        <end position="611"/>
    </location>
</feature>
<sequence>MDDGTPIACLNPELPELASKHINAVVSLIWPYSSLTRQFALLLAEPDFRLRRKKGQVKVRFSGSSAKSIAATGVGIGDDVVLELRGARFVQEEPGDIQTPGRSIDWELAFTHTVVAQIFRKGSKIGDLDIVDAASTPGNISPARKQSLATPIKGPGLRAHGGHQWTSPAFLKRGRLSDGFGFEARYDPLADGIDDEHDKKRRKSYRDWNTWKYSARTPSPEKEDVDEQAIANESPTCHKPLLISPISPPRTDEGTHLEETTSEDQHVITASSPAKEHDNQDEFVQDSLNDDFIRDADYYDLYAGPDERPPSNVLLAFGGDAEPNTEDKRAESTKRYPTATRHSMEQNLAVPIVDESHTEYQEMEVDKQVDGAPQIQIFMPPPTLPALQTDFGMTIPLPGMLTPIGREPSSPILKPQDSATLPMPSPFPGERDGEGTSFLDLLGTRDEAALDLSGLVQDQHQQGAPLSDANEDVEADFYSSVNSANAFAFHSTHESAFTDVRFTFGLDGSMFSRLNEQSESLEPKHLELQESEVHDVDRVETANKDDGGIPSESLQQHNRDVFDEFTTDQPSSTSESVSSEPFEEHIIPASQFESGLISISSDSNSESVLSEVETESEVESGDEDDEELVEEMEVDAETSSDISATLESGYALNTDMELVTDGHVHAPSDELQESNQRPNRATSIVDLGSPSEDDSEEEWIEPTASGVVGHENGIQSGKEGDNKSENDRRDEAPPTNLHFEQTSDVAPNAKVGEGRNSMDVDPRVDTIQNHNTHNTETGEELATHSPFITGSFDNVPERLSSENLPDIKLESIEEDASLFILSPHLDQNDIEGGSDQSSDSEGELTIAVPEEGHRIGELQLHKVANTAPARNTRSKTKTSLSPMKDDVSSSQPKSKGSGKKKGSFESIARTSLTPIKTRSRSTMSPTKDVTVSTSPYGLRSRSKRISPSPQGVTQMPPLKGRGGRQPSNVLSPPPLKSSFSKRRSPGNRSANDSNSVFKSSQELGGSQGRFADVQYVKDSEESSLHSENSLSTNHLSGGLASASNQEDAPDVRVKEQSILQDHSGVTPYFGPTSTEHSVSSKPPQRRGIYEISSDHSQEADEDYQRGEITPRAHRRAQGIIYSDLMDSSDDSEFPSSPPAPVLEEPGLVAPERTFASINQQSIANSNMPITPQATQQSFTVSQRTLAPDQVGEGWPMTPQLTQTTSIDAQGASFANDMEVREIESEPASPSVHSEDVSDVETETQLAKAVESPSIGLSTSISYYTPLKDLSYFLNRSSEFHSSANPDTLALVTSSTTIPTRAAKGPKHWNTTLHITDLSIFPEVRTVQVFRPYSMALPAADKGDVVLLRGFQVKSLNRQPMLISGDESAWCVWRWGRPVWGAPKMAFGELKAREEVKGPVVERGEGEWKEVERLRAWWIAGVGEAVEAAKDGNGNEHQNGDVEVDLQEFNGGANEDE</sequence>
<feature type="domain" description="Telomeric single stranded DNA binding POT1/Cdc13" evidence="2">
    <location>
        <begin position="1263"/>
        <end position="1418"/>
    </location>
</feature>
<accession>A0A9P9IWN3</accession>
<feature type="compositionally biased region" description="Polar residues" evidence="1">
    <location>
        <begin position="908"/>
        <end position="935"/>
    </location>
</feature>
<dbReference type="GO" id="GO:0003677">
    <property type="term" value="F:DNA binding"/>
    <property type="evidence" value="ECO:0007669"/>
    <property type="project" value="InterPro"/>
</dbReference>
<feature type="compositionally biased region" description="Basic and acidic residues" evidence="1">
    <location>
        <begin position="1092"/>
        <end position="1110"/>
    </location>
</feature>
<feature type="region of interest" description="Disordered" evidence="1">
    <location>
        <begin position="668"/>
        <end position="739"/>
    </location>
</feature>
<protein>
    <recommendedName>
        <fullName evidence="2">Telomeric single stranded DNA binding POT1/Cdc13 domain-containing protein</fullName>
    </recommendedName>
</protein>
<feature type="compositionally biased region" description="Polar residues" evidence="1">
    <location>
        <begin position="986"/>
        <end position="1004"/>
    </location>
</feature>
<feature type="region of interest" description="Disordered" evidence="1">
    <location>
        <begin position="238"/>
        <end position="281"/>
    </location>
</feature>
<evidence type="ECO:0000313" key="3">
    <source>
        <dbReference type="EMBL" id="KAH7135001.1"/>
    </source>
</evidence>
<feature type="region of interest" description="Disordered" evidence="1">
    <location>
        <begin position="1125"/>
        <end position="1144"/>
    </location>
</feature>
<keyword evidence="4" id="KW-1185">Reference proteome</keyword>
<comment type="caution">
    <text evidence="3">The sequence shown here is derived from an EMBL/GenBank/DDBJ whole genome shotgun (WGS) entry which is preliminary data.</text>
</comment>
<feature type="compositionally biased region" description="Basic and acidic residues" evidence="1">
    <location>
        <begin position="718"/>
        <end position="732"/>
    </location>
</feature>
<dbReference type="InterPro" id="IPR012340">
    <property type="entry name" value="NA-bd_OB-fold"/>
</dbReference>
<feature type="compositionally biased region" description="Basic and acidic residues" evidence="1">
    <location>
        <begin position="250"/>
        <end position="266"/>
    </location>
</feature>
<evidence type="ECO:0000313" key="4">
    <source>
        <dbReference type="Proteomes" id="UP000700596"/>
    </source>
</evidence>
<feature type="compositionally biased region" description="Acidic residues" evidence="1">
    <location>
        <begin position="612"/>
        <end position="638"/>
    </location>
</feature>
<dbReference type="OrthoDB" id="5363079at2759"/>
<dbReference type="SUPFAM" id="SSF50249">
    <property type="entry name" value="Nucleic acid-binding proteins"/>
    <property type="match status" value="1"/>
</dbReference>
<evidence type="ECO:0000256" key="1">
    <source>
        <dbReference type="SAM" id="MobiDB-lite"/>
    </source>
</evidence>
<dbReference type="GO" id="GO:0000781">
    <property type="term" value="C:chromosome, telomeric region"/>
    <property type="evidence" value="ECO:0007669"/>
    <property type="project" value="InterPro"/>
</dbReference>
<feature type="compositionally biased region" description="Polar residues" evidence="1">
    <location>
        <begin position="673"/>
        <end position="682"/>
    </location>
</feature>
<feature type="compositionally biased region" description="Acidic residues" evidence="1">
    <location>
        <begin position="691"/>
        <end position="700"/>
    </location>
</feature>
<proteinExistence type="predicted"/>
<feature type="region of interest" description="Disordered" evidence="1">
    <location>
        <begin position="602"/>
        <end position="643"/>
    </location>
</feature>
<dbReference type="Gene3D" id="2.40.50.140">
    <property type="entry name" value="Nucleic acid-binding proteins"/>
    <property type="match status" value="1"/>
</dbReference>
<dbReference type="CDD" id="cd04497">
    <property type="entry name" value="hPOT1_OB1_like"/>
    <property type="match status" value="1"/>
</dbReference>
<reference evidence="3" key="1">
    <citation type="journal article" date="2021" name="Nat. Commun.">
        <title>Genetic determinants of endophytism in the Arabidopsis root mycobiome.</title>
        <authorList>
            <person name="Mesny F."/>
            <person name="Miyauchi S."/>
            <person name="Thiergart T."/>
            <person name="Pickel B."/>
            <person name="Atanasova L."/>
            <person name="Karlsson M."/>
            <person name="Huettel B."/>
            <person name="Barry K.W."/>
            <person name="Haridas S."/>
            <person name="Chen C."/>
            <person name="Bauer D."/>
            <person name="Andreopoulos W."/>
            <person name="Pangilinan J."/>
            <person name="LaButti K."/>
            <person name="Riley R."/>
            <person name="Lipzen A."/>
            <person name="Clum A."/>
            <person name="Drula E."/>
            <person name="Henrissat B."/>
            <person name="Kohler A."/>
            <person name="Grigoriev I.V."/>
            <person name="Martin F.M."/>
            <person name="Hacquard S."/>
        </authorList>
    </citation>
    <scope>NUCLEOTIDE SEQUENCE</scope>
    <source>
        <strain evidence="3">MPI-CAGE-CH-0243</strain>
    </source>
</reference>
<feature type="region of interest" description="Disordered" evidence="1">
    <location>
        <begin position="1428"/>
        <end position="1456"/>
    </location>
</feature>
<dbReference type="Proteomes" id="UP000700596">
    <property type="component" value="Unassembled WGS sequence"/>
</dbReference>
<organism evidence="3 4">
    <name type="scientific">Dendryphion nanum</name>
    <dbReference type="NCBI Taxonomy" id="256645"/>
    <lineage>
        <taxon>Eukaryota</taxon>
        <taxon>Fungi</taxon>
        <taxon>Dikarya</taxon>
        <taxon>Ascomycota</taxon>
        <taxon>Pezizomycotina</taxon>
        <taxon>Dothideomycetes</taxon>
        <taxon>Pleosporomycetidae</taxon>
        <taxon>Pleosporales</taxon>
        <taxon>Torulaceae</taxon>
        <taxon>Dendryphion</taxon>
    </lineage>
</organism>
<dbReference type="GO" id="GO:0000723">
    <property type="term" value="P:telomere maintenance"/>
    <property type="evidence" value="ECO:0007669"/>
    <property type="project" value="InterPro"/>
</dbReference>
<feature type="compositionally biased region" description="Basic and acidic residues" evidence="1">
    <location>
        <begin position="1428"/>
        <end position="1439"/>
    </location>
</feature>
<dbReference type="InterPro" id="IPR011564">
    <property type="entry name" value="Telomer_end-bd_POT1/Cdc13"/>
</dbReference>
<feature type="region of interest" description="Disordered" evidence="1">
    <location>
        <begin position="1220"/>
        <end position="1239"/>
    </location>
</feature>
<feature type="compositionally biased region" description="Low complexity" evidence="1">
    <location>
        <begin position="1025"/>
        <end position="1036"/>
    </location>
</feature>
<evidence type="ECO:0000259" key="2">
    <source>
        <dbReference type="SMART" id="SM00976"/>
    </source>
</evidence>
<dbReference type="SMART" id="SM00976">
    <property type="entry name" value="Telo_bind"/>
    <property type="match status" value="1"/>
</dbReference>
<feature type="region of interest" description="Disordered" evidence="1">
    <location>
        <begin position="303"/>
        <end position="338"/>
    </location>
</feature>
<dbReference type="EMBL" id="JAGMWT010000002">
    <property type="protein sequence ID" value="KAH7135001.1"/>
    <property type="molecule type" value="Genomic_DNA"/>
</dbReference>
<name>A0A9P9IWN3_9PLEO</name>
<feature type="compositionally biased region" description="Basic and acidic residues" evidence="1">
    <location>
        <begin position="325"/>
        <end position="334"/>
    </location>
</feature>
<feature type="compositionally biased region" description="Basic and acidic residues" evidence="1">
    <location>
        <begin position="1015"/>
        <end position="1024"/>
    </location>
</feature>
<feature type="region of interest" description="Disordered" evidence="1">
    <location>
        <begin position="859"/>
        <end position="1115"/>
    </location>
</feature>
<feature type="compositionally biased region" description="Polar residues" evidence="1">
    <location>
        <begin position="1071"/>
        <end position="1082"/>
    </location>
</feature>